<sequence>CFHMRAKRDNEALDRLYSTTKSLSHLKILNIRGPYIDDDLLFNLSKICHNVLTLDLNVMNGYFRTNFATNCLPKFIKNQHNLQKIYLGCFYKDISPIVEALQTQIHSLIDIQFTSCRFSQSSLMESLMTKCTKLKTITLKSHLNELKDMKLMLQPLVNCNLTMLRHLSLDVWSYEDSRFETIARYLQKVLE</sequence>
<evidence type="ECO:0000313" key="2">
    <source>
        <dbReference type="Proteomes" id="UP000789920"/>
    </source>
</evidence>
<evidence type="ECO:0000313" key="1">
    <source>
        <dbReference type="EMBL" id="CAG8815478.1"/>
    </source>
</evidence>
<keyword evidence="2" id="KW-1185">Reference proteome</keyword>
<organism evidence="1 2">
    <name type="scientific">Racocetra persica</name>
    <dbReference type="NCBI Taxonomy" id="160502"/>
    <lineage>
        <taxon>Eukaryota</taxon>
        <taxon>Fungi</taxon>
        <taxon>Fungi incertae sedis</taxon>
        <taxon>Mucoromycota</taxon>
        <taxon>Glomeromycotina</taxon>
        <taxon>Glomeromycetes</taxon>
        <taxon>Diversisporales</taxon>
        <taxon>Gigasporaceae</taxon>
        <taxon>Racocetra</taxon>
    </lineage>
</organism>
<dbReference type="EMBL" id="CAJVQC010077351">
    <property type="protein sequence ID" value="CAG8815478.1"/>
    <property type="molecule type" value="Genomic_DNA"/>
</dbReference>
<accession>A0ACA9RZI9</accession>
<feature type="non-terminal residue" evidence="1">
    <location>
        <position position="1"/>
    </location>
</feature>
<protein>
    <submittedName>
        <fullName evidence="1">5503_t:CDS:1</fullName>
    </submittedName>
</protein>
<dbReference type="Proteomes" id="UP000789920">
    <property type="component" value="Unassembled WGS sequence"/>
</dbReference>
<gene>
    <name evidence="1" type="ORF">RPERSI_LOCUS24232</name>
</gene>
<proteinExistence type="predicted"/>
<comment type="caution">
    <text evidence="1">The sequence shown here is derived from an EMBL/GenBank/DDBJ whole genome shotgun (WGS) entry which is preliminary data.</text>
</comment>
<reference evidence="1" key="1">
    <citation type="submission" date="2021-06" db="EMBL/GenBank/DDBJ databases">
        <authorList>
            <person name="Kallberg Y."/>
            <person name="Tangrot J."/>
            <person name="Rosling A."/>
        </authorList>
    </citation>
    <scope>NUCLEOTIDE SEQUENCE</scope>
    <source>
        <strain evidence="1">MA461A</strain>
    </source>
</reference>
<feature type="non-terminal residue" evidence="1">
    <location>
        <position position="191"/>
    </location>
</feature>
<name>A0ACA9RZI9_9GLOM</name>